<keyword evidence="7" id="KW-1185">Reference proteome</keyword>
<dbReference type="Gene3D" id="1.10.1660.10">
    <property type="match status" value="1"/>
</dbReference>
<dbReference type="SUPFAM" id="SSF46955">
    <property type="entry name" value="Putative DNA-binding domain"/>
    <property type="match status" value="1"/>
</dbReference>
<dbReference type="SMART" id="SM00422">
    <property type="entry name" value="HTH_MERR"/>
    <property type="match status" value="1"/>
</dbReference>
<proteinExistence type="predicted"/>
<dbReference type="InterPro" id="IPR009061">
    <property type="entry name" value="DNA-bd_dom_put_sf"/>
</dbReference>
<sequence>MNIGALARLTGVSADTLRYYEREQLLAPAGRAPNGYRVYSEVDAQRVRFVRSAQALGFSLAEIRNILPRLDGGQVQRADIELHLNRKLDEIDGHIAQLKALRREVVGTLAALTCEPQRPVSVAGATDRQRATGPRASTSLSTSARAARRGRATG</sequence>
<dbReference type="Proteomes" id="UP001371218">
    <property type="component" value="Unassembled WGS sequence"/>
</dbReference>
<evidence type="ECO:0000256" key="1">
    <source>
        <dbReference type="ARBA" id="ARBA00023015"/>
    </source>
</evidence>
<keyword evidence="3" id="KW-0804">Transcription</keyword>
<gene>
    <name evidence="6" type="ORF">AACH06_01575</name>
</gene>
<dbReference type="Pfam" id="PF13411">
    <property type="entry name" value="MerR_1"/>
    <property type="match status" value="1"/>
</dbReference>
<feature type="region of interest" description="Disordered" evidence="4">
    <location>
        <begin position="120"/>
        <end position="154"/>
    </location>
</feature>
<dbReference type="PANTHER" id="PTHR30204:SF94">
    <property type="entry name" value="HEAVY METAL-DEPENDENT TRANSCRIPTIONAL REGULATOR HI_0293-RELATED"/>
    <property type="match status" value="1"/>
</dbReference>
<name>A0ABU9BHS4_9BURK</name>
<dbReference type="PANTHER" id="PTHR30204">
    <property type="entry name" value="REDOX-CYCLING DRUG-SENSING TRANSCRIPTIONAL ACTIVATOR SOXR"/>
    <property type="match status" value="1"/>
</dbReference>
<accession>A0ABU9BHS4</accession>
<evidence type="ECO:0000259" key="5">
    <source>
        <dbReference type="PROSITE" id="PS50937"/>
    </source>
</evidence>
<evidence type="ECO:0000313" key="6">
    <source>
        <dbReference type="EMBL" id="MEK8029497.1"/>
    </source>
</evidence>
<dbReference type="PROSITE" id="PS50937">
    <property type="entry name" value="HTH_MERR_2"/>
    <property type="match status" value="1"/>
</dbReference>
<feature type="domain" description="HTH merR-type" evidence="5">
    <location>
        <begin position="1"/>
        <end position="69"/>
    </location>
</feature>
<dbReference type="EMBL" id="JBBUTG010000001">
    <property type="protein sequence ID" value="MEK8029497.1"/>
    <property type="molecule type" value="Genomic_DNA"/>
</dbReference>
<dbReference type="InterPro" id="IPR047057">
    <property type="entry name" value="MerR_fam"/>
</dbReference>
<evidence type="ECO:0000256" key="4">
    <source>
        <dbReference type="SAM" id="MobiDB-lite"/>
    </source>
</evidence>
<feature type="compositionally biased region" description="Low complexity" evidence="4">
    <location>
        <begin position="135"/>
        <end position="145"/>
    </location>
</feature>
<organism evidence="6 7">
    <name type="scientific">Ideonella lacteola</name>
    <dbReference type="NCBI Taxonomy" id="2984193"/>
    <lineage>
        <taxon>Bacteria</taxon>
        <taxon>Pseudomonadati</taxon>
        <taxon>Pseudomonadota</taxon>
        <taxon>Betaproteobacteria</taxon>
        <taxon>Burkholderiales</taxon>
        <taxon>Sphaerotilaceae</taxon>
        <taxon>Ideonella</taxon>
    </lineage>
</organism>
<dbReference type="CDD" id="cd04770">
    <property type="entry name" value="HTH_HMRTR"/>
    <property type="match status" value="1"/>
</dbReference>
<evidence type="ECO:0000313" key="7">
    <source>
        <dbReference type="Proteomes" id="UP001371218"/>
    </source>
</evidence>
<evidence type="ECO:0000256" key="2">
    <source>
        <dbReference type="ARBA" id="ARBA00023125"/>
    </source>
</evidence>
<evidence type="ECO:0000256" key="3">
    <source>
        <dbReference type="ARBA" id="ARBA00023163"/>
    </source>
</evidence>
<dbReference type="RefSeq" id="WP_341423833.1">
    <property type="nucleotide sequence ID" value="NZ_JBBUTG010000001.1"/>
</dbReference>
<keyword evidence="2" id="KW-0238">DNA-binding</keyword>
<dbReference type="PROSITE" id="PS00552">
    <property type="entry name" value="HTH_MERR_1"/>
    <property type="match status" value="1"/>
</dbReference>
<keyword evidence="1" id="KW-0805">Transcription regulation</keyword>
<protein>
    <submittedName>
        <fullName evidence="6">Heavy metal-responsive transcriptional regulator</fullName>
    </submittedName>
</protein>
<reference evidence="6 7" key="1">
    <citation type="submission" date="2024-04" db="EMBL/GenBank/DDBJ databases">
        <title>Novel species of the genus Ideonella isolated from streams.</title>
        <authorList>
            <person name="Lu H."/>
        </authorList>
    </citation>
    <scope>NUCLEOTIDE SEQUENCE [LARGE SCALE GENOMIC DNA]</scope>
    <source>
        <strain evidence="6 7">DXS29W</strain>
    </source>
</reference>
<comment type="caution">
    <text evidence="6">The sequence shown here is derived from an EMBL/GenBank/DDBJ whole genome shotgun (WGS) entry which is preliminary data.</text>
</comment>
<dbReference type="PRINTS" id="PR00040">
    <property type="entry name" value="HTHMERR"/>
</dbReference>
<dbReference type="InterPro" id="IPR000551">
    <property type="entry name" value="MerR-type_HTH_dom"/>
</dbReference>